<evidence type="ECO:0000313" key="2">
    <source>
        <dbReference type="Proteomes" id="UP000735302"/>
    </source>
</evidence>
<evidence type="ECO:0000313" key="1">
    <source>
        <dbReference type="EMBL" id="GFN93143.1"/>
    </source>
</evidence>
<protein>
    <submittedName>
        <fullName evidence="1">Uncharacterized protein</fullName>
    </submittedName>
</protein>
<comment type="caution">
    <text evidence="1">The sequence shown here is derived from an EMBL/GenBank/DDBJ whole genome shotgun (WGS) entry which is preliminary data.</text>
</comment>
<name>A0AAV3ZGX8_9GAST</name>
<organism evidence="1 2">
    <name type="scientific">Plakobranchus ocellatus</name>
    <dbReference type="NCBI Taxonomy" id="259542"/>
    <lineage>
        <taxon>Eukaryota</taxon>
        <taxon>Metazoa</taxon>
        <taxon>Spiralia</taxon>
        <taxon>Lophotrochozoa</taxon>
        <taxon>Mollusca</taxon>
        <taxon>Gastropoda</taxon>
        <taxon>Heterobranchia</taxon>
        <taxon>Euthyneura</taxon>
        <taxon>Panpulmonata</taxon>
        <taxon>Sacoglossa</taxon>
        <taxon>Placobranchoidea</taxon>
        <taxon>Plakobranchidae</taxon>
        <taxon>Plakobranchus</taxon>
    </lineage>
</organism>
<proteinExistence type="predicted"/>
<gene>
    <name evidence="1" type="ORF">PoB_001964900</name>
</gene>
<dbReference type="EMBL" id="BLXT01002311">
    <property type="protein sequence ID" value="GFN93143.1"/>
    <property type="molecule type" value="Genomic_DNA"/>
</dbReference>
<accession>A0AAV3ZGX8</accession>
<keyword evidence="2" id="KW-1185">Reference proteome</keyword>
<reference evidence="1 2" key="1">
    <citation type="journal article" date="2021" name="Elife">
        <title>Chloroplast acquisition without the gene transfer in kleptoplastic sea slugs, Plakobranchus ocellatus.</title>
        <authorList>
            <person name="Maeda T."/>
            <person name="Takahashi S."/>
            <person name="Yoshida T."/>
            <person name="Shimamura S."/>
            <person name="Takaki Y."/>
            <person name="Nagai Y."/>
            <person name="Toyoda A."/>
            <person name="Suzuki Y."/>
            <person name="Arimoto A."/>
            <person name="Ishii H."/>
            <person name="Satoh N."/>
            <person name="Nishiyama T."/>
            <person name="Hasebe M."/>
            <person name="Maruyama T."/>
            <person name="Minagawa J."/>
            <person name="Obokata J."/>
            <person name="Shigenobu S."/>
        </authorList>
    </citation>
    <scope>NUCLEOTIDE SEQUENCE [LARGE SCALE GENOMIC DNA]</scope>
</reference>
<dbReference type="Proteomes" id="UP000735302">
    <property type="component" value="Unassembled WGS sequence"/>
</dbReference>
<dbReference type="AlphaFoldDB" id="A0AAV3ZGX8"/>
<sequence length="102" mass="11756">MNIINCISKLSSHDITRYEKTNDRQGRIKNLKEKFHEHWVTRQSSANLRSKVVPWLLEWWAVLVIARASPSSCANPSSLIFGHRVVTTEPPYVSLKSLQVVR</sequence>